<dbReference type="Pfam" id="PF12874">
    <property type="entry name" value="zf-met"/>
    <property type="match status" value="1"/>
</dbReference>
<evidence type="ECO:0000256" key="1">
    <source>
        <dbReference type="ARBA" id="ARBA00004123"/>
    </source>
</evidence>
<comment type="subcellular location">
    <subcellularLocation>
        <location evidence="1">Nucleus</location>
    </subcellularLocation>
</comment>
<evidence type="ECO:0000256" key="8">
    <source>
        <dbReference type="PROSITE-ProRule" id="PRU00042"/>
    </source>
</evidence>
<dbReference type="Gene3D" id="3.40.1800.20">
    <property type="match status" value="1"/>
</dbReference>
<sequence>MSTVPLKMNLQQTCRLCLGQGGVLSPIFAESVGGGEGRRQSAPQPQPAQPTLPSRIMACAPIQVLEGDSLPAQICHRCLYQVERSYDFKEQCETSDKVLRQYVAQLQDKSLKPESCVNSQDVPSVVKLDKKESGNENVHVDLSFAKSSEFLLSKEIKVNVLQSKLSALIHQAAVAPEEDVDSGLLESLADSDDLQIVGSEGDNMNIGEGEGHNLAKMQDDVSDKSESDEEIHLRCKMCKDTFPDVDVLELHQAAHEANGPPYSCSICLKVFTERCNLDAHWLIHSGENPLLCPVCETAFTDSASLESHLECHDISLPYFCVTCDKSFANRTELQNHVIVHSVVHSSKYRILPKEFSRSSKHFKALNGQKQFCCSECPKMFKTKGDLHRHEIIHTGQKPFSCSVCNLSFNRKDKLTRHERLHSSDKVFAYVKSDDATKLNLLYTSVSNGEEEPFQEEATDLSMPSKKETPLNTQSDSMDLNDDESTMDTESDNQLQICEDPIDEGISDGHGSEKLDEAGEKQSGVESMVISVDPFQMERIDASMKHSDLPSNFSLNSVKSEFEKEEYSPNENDVVENIQENTKPYACEFCPKKFADKSYMKTHQLTHLGIRPHACSYCGKGFFRRRELLRHEAVHTGIKPFTCKTCNKAFARSDKLMRHERTHGELKNFSCTQCPAVFSRKDELSRHGMCHTGERPHCCSQCFKSFFSRAELTRHEKTHAGLKPFKCDYCDQSFHRRDKLNRHARTHMMPASLPSETNVLGTVHLHDLLAAHCGQHFASEVRVKDEKGEAGEDVKVRVDGSIDARALARLNQNPDIHLIPLKQN</sequence>
<dbReference type="PROSITE" id="PS51915">
    <property type="entry name" value="ZAD"/>
    <property type="match status" value="1"/>
</dbReference>
<dbReference type="PANTHER" id="PTHR24388">
    <property type="entry name" value="ZINC FINGER PROTEIN"/>
    <property type="match status" value="1"/>
</dbReference>
<feature type="domain" description="C2H2-type" evidence="11">
    <location>
        <begin position="371"/>
        <end position="398"/>
    </location>
</feature>
<feature type="domain" description="C2H2-type" evidence="11">
    <location>
        <begin position="612"/>
        <end position="639"/>
    </location>
</feature>
<dbReference type="RefSeq" id="XP_034233986.1">
    <property type="nucleotide sequence ID" value="XM_034378095.1"/>
</dbReference>
<feature type="domain" description="C2H2-type" evidence="11">
    <location>
        <begin position="233"/>
        <end position="260"/>
    </location>
</feature>
<feature type="domain" description="C2H2-type" evidence="11">
    <location>
        <begin position="290"/>
        <end position="317"/>
    </location>
</feature>
<dbReference type="SUPFAM" id="SSF57716">
    <property type="entry name" value="Glucocorticoid receptor-like (DNA-binding domain)"/>
    <property type="match status" value="1"/>
</dbReference>
<feature type="region of interest" description="Disordered" evidence="10">
    <location>
        <begin position="503"/>
        <end position="523"/>
    </location>
</feature>
<feature type="binding site" evidence="9">
    <location>
        <position position="17"/>
    </location>
    <ligand>
        <name>Zn(2+)</name>
        <dbReference type="ChEBI" id="CHEBI:29105"/>
    </ligand>
</feature>
<evidence type="ECO:0000313" key="14">
    <source>
        <dbReference type="RefSeq" id="XP_034233986.1"/>
    </source>
</evidence>
<keyword evidence="13" id="KW-1185">Reference proteome</keyword>
<dbReference type="GO" id="GO:0000981">
    <property type="term" value="F:DNA-binding transcription factor activity, RNA polymerase II-specific"/>
    <property type="evidence" value="ECO:0007669"/>
    <property type="project" value="TreeGrafter"/>
</dbReference>
<feature type="region of interest" description="Disordered" evidence="10">
    <location>
        <begin position="449"/>
        <end position="487"/>
    </location>
</feature>
<dbReference type="Gene3D" id="3.30.160.60">
    <property type="entry name" value="Classic Zinc Finger"/>
    <property type="match status" value="11"/>
</dbReference>
<feature type="binding site" evidence="9">
    <location>
        <position position="78"/>
    </location>
    <ligand>
        <name>Zn(2+)</name>
        <dbReference type="ChEBI" id="CHEBI:29105"/>
    </ligand>
</feature>
<dbReference type="InterPro" id="IPR013087">
    <property type="entry name" value="Znf_C2H2_type"/>
</dbReference>
<dbReference type="GeneID" id="117641008"/>
<dbReference type="SMART" id="SM00868">
    <property type="entry name" value="zf-AD"/>
    <property type="match status" value="1"/>
</dbReference>
<dbReference type="InParanoid" id="A0A6P8YCD5"/>
<evidence type="ECO:0000256" key="6">
    <source>
        <dbReference type="ARBA" id="ARBA00023242"/>
    </source>
</evidence>
<dbReference type="Pfam" id="PF07776">
    <property type="entry name" value="zf-AD"/>
    <property type="match status" value="1"/>
</dbReference>
<dbReference type="GO" id="GO:0048598">
    <property type="term" value="P:embryonic morphogenesis"/>
    <property type="evidence" value="ECO:0007669"/>
    <property type="project" value="UniProtKB-ARBA"/>
</dbReference>
<organism evidence="14">
    <name type="scientific">Thrips palmi</name>
    <name type="common">Melon thrips</name>
    <dbReference type="NCBI Taxonomy" id="161013"/>
    <lineage>
        <taxon>Eukaryota</taxon>
        <taxon>Metazoa</taxon>
        <taxon>Ecdysozoa</taxon>
        <taxon>Arthropoda</taxon>
        <taxon>Hexapoda</taxon>
        <taxon>Insecta</taxon>
        <taxon>Pterygota</taxon>
        <taxon>Neoptera</taxon>
        <taxon>Paraneoptera</taxon>
        <taxon>Thysanoptera</taxon>
        <taxon>Terebrantia</taxon>
        <taxon>Thripoidea</taxon>
        <taxon>Thripidae</taxon>
        <taxon>Thrips</taxon>
    </lineage>
</organism>
<evidence type="ECO:0000256" key="5">
    <source>
        <dbReference type="ARBA" id="ARBA00022833"/>
    </source>
</evidence>
<feature type="domain" description="ZAD" evidence="12">
    <location>
        <begin position="12"/>
        <end position="102"/>
    </location>
</feature>
<dbReference type="Proteomes" id="UP000515158">
    <property type="component" value="Unplaced"/>
</dbReference>
<feature type="domain" description="C2H2-type" evidence="11">
    <location>
        <begin position="668"/>
        <end position="695"/>
    </location>
</feature>
<dbReference type="GO" id="GO:0008270">
    <property type="term" value="F:zinc ion binding"/>
    <property type="evidence" value="ECO:0007669"/>
    <property type="project" value="UniProtKB-UniRule"/>
</dbReference>
<feature type="binding site" evidence="9">
    <location>
        <position position="14"/>
    </location>
    <ligand>
        <name>Zn(2+)</name>
        <dbReference type="ChEBI" id="CHEBI:29105"/>
    </ligand>
</feature>
<accession>A0A6P8YCD5</accession>
<protein>
    <submittedName>
        <fullName evidence="14">Zinc finger protein 420-like</fullName>
    </submittedName>
</protein>
<evidence type="ECO:0000259" key="11">
    <source>
        <dbReference type="PROSITE" id="PS50157"/>
    </source>
</evidence>
<dbReference type="PROSITE" id="PS50157">
    <property type="entry name" value="ZINC_FINGER_C2H2_2"/>
    <property type="match status" value="12"/>
</dbReference>
<dbReference type="PROSITE" id="PS00028">
    <property type="entry name" value="ZINC_FINGER_C2H2_1"/>
    <property type="match status" value="12"/>
</dbReference>
<dbReference type="SMART" id="SM00355">
    <property type="entry name" value="ZnF_C2H2"/>
    <property type="match status" value="12"/>
</dbReference>
<feature type="domain" description="C2H2-type" evidence="11">
    <location>
        <begin position="399"/>
        <end position="426"/>
    </location>
</feature>
<dbReference type="SUPFAM" id="SSF57667">
    <property type="entry name" value="beta-beta-alpha zinc fingers"/>
    <property type="match status" value="6"/>
</dbReference>
<dbReference type="OrthoDB" id="4748970at2759"/>
<dbReference type="FunFam" id="3.30.160.60:FF:000264">
    <property type="entry name" value="Zinc finger protein 236"/>
    <property type="match status" value="1"/>
</dbReference>
<feature type="domain" description="C2H2-type" evidence="11">
    <location>
        <begin position="640"/>
        <end position="667"/>
    </location>
</feature>
<feature type="compositionally biased region" description="Basic and acidic residues" evidence="10">
    <location>
        <begin position="509"/>
        <end position="519"/>
    </location>
</feature>
<gene>
    <name evidence="14" type="primary">LOC117641008</name>
</gene>
<feature type="binding site" evidence="9">
    <location>
        <position position="75"/>
    </location>
    <ligand>
        <name>Zn(2+)</name>
        <dbReference type="ChEBI" id="CHEBI:29105"/>
    </ligand>
</feature>
<dbReference type="Pfam" id="PF00096">
    <property type="entry name" value="zf-C2H2"/>
    <property type="match status" value="6"/>
</dbReference>
<feature type="domain" description="C2H2-type" evidence="11">
    <location>
        <begin position="696"/>
        <end position="723"/>
    </location>
</feature>
<evidence type="ECO:0000256" key="7">
    <source>
        <dbReference type="ARBA" id="ARBA00037948"/>
    </source>
</evidence>
<dbReference type="FunFam" id="3.30.160.60:FF:002343">
    <property type="entry name" value="Zinc finger protein 33A"/>
    <property type="match status" value="1"/>
</dbReference>
<proteinExistence type="inferred from homology"/>
<dbReference type="FunFam" id="3.30.160.60:FF:000145">
    <property type="entry name" value="Zinc finger protein 574"/>
    <property type="match status" value="1"/>
</dbReference>
<dbReference type="InterPro" id="IPR012934">
    <property type="entry name" value="Znf_AD"/>
</dbReference>
<evidence type="ECO:0000256" key="2">
    <source>
        <dbReference type="ARBA" id="ARBA00022723"/>
    </source>
</evidence>
<name>A0A6P8YCD5_THRPL</name>
<evidence type="ECO:0000256" key="3">
    <source>
        <dbReference type="ARBA" id="ARBA00022737"/>
    </source>
</evidence>
<keyword evidence="6" id="KW-0539">Nucleus</keyword>
<feature type="compositionally biased region" description="Acidic residues" evidence="10">
    <location>
        <begin position="478"/>
        <end position="487"/>
    </location>
</feature>
<dbReference type="GO" id="GO:0005634">
    <property type="term" value="C:nucleus"/>
    <property type="evidence" value="ECO:0007669"/>
    <property type="project" value="UniProtKB-SubCell"/>
</dbReference>
<keyword evidence="2 9" id="KW-0479">Metal-binding</keyword>
<keyword evidence="3" id="KW-0677">Repeat</keyword>
<dbReference type="FunFam" id="3.30.160.60:FF:000065">
    <property type="entry name" value="B-cell CLL/lymphoma 6, member B"/>
    <property type="match status" value="1"/>
</dbReference>
<feature type="domain" description="C2H2-type" evidence="11">
    <location>
        <begin position="318"/>
        <end position="341"/>
    </location>
</feature>
<dbReference type="KEGG" id="tpal:117641008"/>
<evidence type="ECO:0000256" key="9">
    <source>
        <dbReference type="PROSITE-ProRule" id="PRU01263"/>
    </source>
</evidence>
<dbReference type="GO" id="GO:0000978">
    <property type="term" value="F:RNA polymerase II cis-regulatory region sequence-specific DNA binding"/>
    <property type="evidence" value="ECO:0007669"/>
    <property type="project" value="TreeGrafter"/>
</dbReference>
<feature type="region of interest" description="Disordered" evidence="10">
    <location>
        <begin position="31"/>
        <end position="52"/>
    </location>
</feature>
<keyword evidence="5 9" id="KW-0862">Zinc</keyword>
<dbReference type="AlphaFoldDB" id="A0A6P8YCD5"/>
<dbReference type="InterPro" id="IPR050527">
    <property type="entry name" value="Snail/Krueppel_Znf"/>
</dbReference>
<feature type="domain" description="C2H2-type" evidence="11">
    <location>
        <begin position="724"/>
        <end position="751"/>
    </location>
</feature>
<dbReference type="PANTHER" id="PTHR24388:SF53">
    <property type="entry name" value="CHORION TRANSCRIPTION FACTOR CF2-RELATED"/>
    <property type="match status" value="1"/>
</dbReference>
<evidence type="ECO:0000259" key="12">
    <source>
        <dbReference type="PROSITE" id="PS51915"/>
    </source>
</evidence>
<keyword evidence="4 8" id="KW-0863">Zinc-finger</keyword>
<dbReference type="FunFam" id="3.30.160.60:FF:000624">
    <property type="entry name" value="zinc finger protein 697"/>
    <property type="match status" value="1"/>
</dbReference>
<evidence type="ECO:0000256" key="4">
    <source>
        <dbReference type="ARBA" id="ARBA00022771"/>
    </source>
</evidence>
<feature type="domain" description="C2H2-type" evidence="11">
    <location>
        <begin position="262"/>
        <end position="289"/>
    </location>
</feature>
<evidence type="ECO:0000313" key="13">
    <source>
        <dbReference type="Proteomes" id="UP000515158"/>
    </source>
</evidence>
<feature type="compositionally biased region" description="Acidic residues" evidence="10">
    <location>
        <begin position="449"/>
        <end position="458"/>
    </location>
</feature>
<reference evidence="14" key="1">
    <citation type="submission" date="2025-08" db="UniProtKB">
        <authorList>
            <consortium name="RefSeq"/>
        </authorList>
    </citation>
    <scope>IDENTIFICATION</scope>
    <source>
        <tissue evidence="14">Total insect</tissue>
    </source>
</reference>
<comment type="similarity">
    <text evidence="7">Belongs to the snail C2H2-type zinc-finger protein family.</text>
</comment>
<dbReference type="InterPro" id="IPR036236">
    <property type="entry name" value="Znf_C2H2_sf"/>
</dbReference>
<evidence type="ECO:0000256" key="10">
    <source>
        <dbReference type="SAM" id="MobiDB-lite"/>
    </source>
</evidence>
<dbReference type="FunFam" id="3.30.160.60:FF:000100">
    <property type="entry name" value="Zinc finger 45-like"/>
    <property type="match status" value="1"/>
</dbReference>
<feature type="domain" description="C2H2-type" evidence="11">
    <location>
        <begin position="584"/>
        <end position="611"/>
    </location>
</feature>